<dbReference type="InterPro" id="IPR008978">
    <property type="entry name" value="HSP20-like_chaperone"/>
</dbReference>
<dbReference type="EMBL" id="CAMAPF010000963">
    <property type="protein sequence ID" value="CAH9130721.1"/>
    <property type="molecule type" value="Genomic_DNA"/>
</dbReference>
<comment type="caution">
    <text evidence="4">The sequence shown here is derived from an EMBL/GenBank/DDBJ whole genome shotgun (WGS) entry which is preliminary data.</text>
</comment>
<dbReference type="InterPro" id="IPR002068">
    <property type="entry name" value="A-crystallin/Hsp20_dom"/>
</dbReference>
<accession>A0AAV0F5I3</accession>
<dbReference type="Proteomes" id="UP001152523">
    <property type="component" value="Unassembled WGS sequence"/>
</dbReference>
<evidence type="ECO:0000259" key="2">
    <source>
        <dbReference type="Pfam" id="PF00011"/>
    </source>
</evidence>
<proteinExistence type="predicted"/>
<evidence type="ECO:0000256" key="1">
    <source>
        <dbReference type="SAM" id="MobiDB-lite"/>
    </source>
</evidence>
<protein>
    <recommendedName>
        <fullName evidence="2">SHSP domain-containing protein</fullName>
    </recommendedName>
</protein>
<evidence type="ECO:0000313" key="5">
    <source>
        <dbReference type="Proteomes" id="UP001152523"/>
    </source>
</evidence>
<name>A0AAV0F5I3_9ASTE</name>
<dbReference type="EMBL" id="CAMAPF010000036">
    <property type="protein sequence ID" value="CAH9081701.1"/>
    <property type="molecule type" value="Genomic_DNA"/>
</dbReference>
<feature type="compositionally biased region" description="Polar residues" evidence="1">
    <location>
        <begin position="152"/>
        <end position="163"/>
    </location>
</feature>
<feature type="compositionally biased region" description="Basic and acidic residues" evidence="1">
    <location>
        <begin position="170"/>
        <end position="183"/>
    </location>
</feature>
<evidence type="ECO:0000313" key="3">
    <source>
        <dbReference type="EMBL" id="CAH9081701.1"/>
    </source>
</evidence>
<organism evidence="4 5">
    <name type="scientific">Cuscuta epithymum</name>
    <dbReference type="NCBI Taxonomy" id="186058"/>
    <lineage>
        <taxon>Eukaryota</taxon>
        <taxon>Viridiplantae</taxon>
        <taxon>Streptophyta</taxon>
        <taxon>Embryophyta</taxon>
        <taxon>Tracheophyta</taxon>
        <taxon>Spermatophyta</taxon>
        <taxon>Magnoliopsida</taxon>
        <taxon>eudicotyledons</taxon>
        <taxon>Gunneridae</taxon>
        <taxon>Pentapetalae</taxon>
        <taxon>asterids</taxon>
        <taxon>lamiids</taxon>
        <taxon>Solanales</taxon>
        <taxon>Convolvulaceae</taxon>
        <taxon>Cuscuteae</taxon>
        <taxon>Cuscuta</taxon>
        <taxon>Cuscuta subgen. Cuscuta</taxon>
    </lineage>
</organism>
<evidence type="ECO:0000313" key="4">
    <source>
        <dbReference type="EMBL" id="CAH9130721.1"/>
    </source>
</evidence>
<dbReference type="Gene3D" id="2.60.40.790">
    <property type="match status" value="1"/>
</dbReference>
<gene>
    <name evidence="4" type="ORF">CEPIT_LOCUS30858</name>
    <name evidence="3" type="ORF">CEPIT_LOCUS7824</name>
</gene>
<reference evidence="4" key="1">
    <citation type="submission" date="2022-07" db="EMBL/GenBank/DDBJ databases">
        <authorList>
            <person name="Macas J."/>
            <person name="Novak P."/>
            <person name="Neumann P."/>
        </authorList>
    </citation>
    <scope>NUCLEOTIDE SEQUENCE</scope>
</reference>
<dbReference type="CDD" id="cd06464">
    <property type="entry name" value="ACD_sHsps-like"/>
    <property type="match status" value="1"/>
</dbReference>
<keyword evidence="5" id="KW-1185">Reference proteome</keyword>
<dbReference type="Pfam" id="PF00011">
    <property type="entry name" value="HSP20"/>
    <property type="match status" value="1"/>
</dbReference>
<feature type="domain" description="SHSP" evidence="2">
    <location>
        <begin position="39"/>
        <end position="96"/>
    </location>
</feature>
<feature type="region of interest" description="Disordered" evidence="1">
    <location>
        <begin position="115"/>
        <end position="218"/>
    </location>
</feature>
<dbReference type="AlphaFoldDB" id="A0AAV0F5I3"/>
<sequence length="258" mass="29762">MWPREGGGYFVKDEIEPLTHVERQFEERYRITLMFLKGLPGLYKKENIKMKIDKKKRIVSVVGESQEENTKYKDVWLRFQRDFPIPEDCDMEKIIYDDRSDQFIIVHMPIIPKQMEKSKSIDDDDQLNTTSSSNESQRKASMPPQEPDHGNEFTTPKTTTNNDVRGGIVHPEHPDTPTRHNDGNDVQGGIVHSERPNTPARHNDGNDVQGGISEGVQQKQPPLKTTLLMNAFIGLLVVHELVAQIYDHIVWMIYKKLD</sequence>